<proteinExistence type="predicted"/>
<sequence>MIQAQAADVASKLARPSPAANDEDNKGSTKEIRDDNEDSAKEVGEDLAKDSRACSSGEKVSEGDESDVQLTLLPPMANVSLPLTPGRGVNTP</sequence>
<gene>
    <name evidence="2" type="ORF">A4U43_C09F7630</name>
</gene>
<accession>A0A5P1E5Y8</accession>
<reference evidence="3" key="1">
    <citation type="journal article" date="2017" name="Nat. Commun.">
        <title>The asparagus genome sheds light on the origin and evolution of a young Y chromosome.</title>
        <authorList>
            <person name="Harkess A."/>
            <person name="Zhou J."/>
            <person name="Xu C."/>
            <person name="Bowers J.E."/>
            <person name="Van der Hulst R."/>
            <person name="Ayyampalayam S."/>
            <person name="Mercati F."/>
            <person name="Riccardi P."/>
            <person name="McKain M.R."/>
            <person name="Kakrana A."/>
            <person name="Tang H."/>
            <person name="Ray J."/>
            <person name="Groenendijk J."/>
            <person name="Arikit S."/>
            <person name="Mathioni S.M."/>
            <person name="Nakano M."/>
            <person name="Shan H."/>
            <person name="Telgmann-Rauber A."/>
            <person name="Kanno A."/>
            <person name="Yue Z."/>
            <person name="Chen H."/>
            <person name="Li W."/>
            <person name="Chen Y."/>
            <person name="Xu X."/>
            <person name="Zhang Y."/>
            <person name="Luo S."/>
            <person name="Chen H."/>
            <person name="Gao J."/>
            <person name="Mao Z."/>
            <person name="Pires J.C."/>
            <person name="Luo M."/>
            <person name="Kudrna D."/>
            <person name="Wing R.A."/>
            <person name="Meyers B.C."/>
            <person name="Yi K."/>
            <person name="Kong H."/>
            <person name="Lavrijsen P."/>
            <person name="Sunseri F."/>
            <person name="Falavigna A."/>
            <person name="Ye Y."/>
            <person name="Leebens-Mack J.H."/>
            <person name="Chen G."/>
        </authorList>
    </citation>
    <scope>NUCLEOTIDE SEQUENCE [LARGE SCALE GENOMIC DNA]</scope>
    <source>
        <strain evidence="3">cv. DH0086</strain>
    </source>
</reference>
<feature type="region of interest" description="Disordered" evidence="1">
    <location>
        <begin position="1"/>
        <end position="92"/>
    </location>
</feature>
<dbReference type="AlphaFoldDB" id="A0A5P1E5Y8"/>
<protein>
    <submittedName>
        <fullName evidence="2">Uncharacterized protein</fullName>
    </submittedName>
</protein>
<name>A0A5P1E5Y8_ASPOF</name>
<feature type="compositionally biased region" description="Basic and acidic residues" evidence="1">
    <location>
        <begin position="23"/>
        <end position="52"/>
    </location>
</feature>
<dbReference type="Proteomes" id="UP000243459">
    <property type="component" value="Chromosome 9"/>
</dbReference>
<evidence type="ECO:0000256" key="1">
    <source>
        <dbReference type="SAM" id="MobiDB-lite"/>
    </source>
</evidence>
<dbReference type="EMBL" id="CM007389">
    <property type="protein sequence ID" value="ONK58054.1"/>
    <property type="molecule type" value="Genomic_DNA"/>
</dbReference>
<evidence type="ECO:0000313" key="2">
    <source>
        <dbReference type="EMBL" id="ONK58054.1"/>
    </source>
</evidence>
<dbReference type="Gramene" id="ONK58054">
    <property type="protein sequence ID" value="ONK58054"/>
    <property type="gene ID" value="A4U43_C09F7630"/>
</dbReference>
<evidence type="ECO:0000313" key="3">
    <source>
        <dbReference type="Proteomes" id="UP000243459"/>
    </source>
</evidence>
<organism evidence="2 3">
    <name type="scientific">Asparagus officinalis</name>
    <name type="common">Garden asparagus</name>
    <dbReference type="NCBI Taxonomy" id="4686"/>
    <lineage>
        <taxon>Eukaryota</taxon>
        <taxon>Viridiplantae</taxon>
        <taxon>Streptophyta</taxon>
        <taxon>Embryophyta</taxon>
        <taxon>Tracheophyta</taxon>
        <taxon>Spermatophyta</taxon>
        <taxon>Magnoliopsida</taxon>
        <taxon>Liliopsida</taxon>
        <taxon>Asparagales</taxon>
        <taxon>Asparagaceae</taxon>
        <taxon>Asparagoideae</taxon>
        <taxon>Asparagus</taxon>
    </lineage>
</organism>
<keyword evidence="3" id="KW-1185">Reference proteome</keyword>